<keyword evidence="2" id="KW-1185">Reference proteome</keyword>
<dbReference type="AlphaFoldDB" id="A0A4R2PV30"/>
<evidence type="ECO:0000313" key="2">
    <source>
        <dbReference type="Proteomes" id="UP000294835"/>
    </source>
</evidence>
<reference evidence="1 2" key="1">
    <citation type="submission" date="2019-03" db="EMBL/GenBank/DDBJ databases">
        <title>Genomic Encyclopedia of Type Strains, Phase IV (KMG-IV): sequencing the most valuable type-strain genomes for metagenomic binning, comparative biology and taxonomic classification.</title>
        <authorList>
            <person name="Goeker M."/>
        </authorList>
    </citation>
    <scope>NUCLEOTIDE SEQUENCE [LARGE SCALE GENOMIC DNA]</scope>
    <source>
        <strain evidence="1 2">DSM 18063</strain>
    </source>
</reference>
<proteinExistence type="predicted"/>
<protein>
    <submittedName>
        <fullName evidence="1">Uncharacterized protein</fullName>
    </submittedName>
</protein>
<sequence>MTNDRARANDLALPVTRRTALASTAAAGAALWAGASASAPEDPILPLYRQWVQARKDWHKYADLPGNEHWNMPESIEAADREDRAFYAMLELTPCSMEGIAALAHVLWDLDGPSVVPEHPEYAEQCERTENKLVRAIWRSASGETGLPPDGRMKRHGIA</sequence>
<dbReference type="PROSITE" id="PS51318">
    <property type="entry name" value="TAT"/>
    <property type="match status" value="1"/>
</dbReference>
<dbReference type="Proteomes" id="UP000294835">
    <property type="component" value="Unassembled WGS sequence"/>
</dbReference>
<dbReference type="OrthoDB" id="7870012at2"/>
<accession>A0A4R2PV30</accession>
<comment type="caution">
    <text evidence="1">The sequence shown here is derived from an EMBL/GenBank/DDBJ whole genome shotgun (WGS) entry which is preliminary data.</text>
</comment>
<gene>
    <name evidence="1" type="ORF">EV662_110106</name>
</gene>
<name>A0A4R2PV30_9RHOB</name>
<dbReference type="RefSeq" id="WP_132464190.1">
    <property type="nucleotide sequence ID" value="NZ_SLXP01000010.1"/>
</dbReference>
<dbReference type="InterPro" id="IPR006311">
    <property type="entry name" value="TAT_signal"/>
</dbReference>
<organism evidence="1 2">
    <name type="scientific">Rhodovulum marinum</name>
    <dbReference type="NCBI Taxonomy" id="320662"/>
    <lineage>
        <taxon>Bacteria</taxon>
        <taxon>Pseudomonadati</taxon>
        <taxon>Pseudomonadota</taxon>
        <taxon>Alphaproteobacteria</taxon>
        <taxon>Rhodobacterales</taxon>
        <taxon>Paracoccaceae</taxon>
        <taxon>Rhodovulum</taxon>
    </lineage>
</organism>
<dbReference type="EMBL" id="SLXP01000010">
    <property type="protein sequence ID" value="TCP39799.1"/>
    <property type="molecule type" value="Genomic_DNA"/>
</dbReference>
<evidence type="ECO:0000313" key="1">
    <source>
        <dbReference type="EMBL" id="TCP39799.1"/>
    </source>
</evidence>